<dbReference type="CDD" id="cd03809">
    <property type="entry name" value="GT4_MtfB-like"/>
    <property type="match status" value="1"/>
</dbReference>
<dbReference type="PANTHER" id="PTHR46401:SF2">
    <property type="entry name" value="GLYCOSYLTRANSFERASE WBBK-RELATED"/>
    <property type="match status" value="1"/>
</dbReference>
<feature type="domain" description="Glycosyltransferase subfamily 4-like N-terminal" evidence="3">
    <location>
        <begin position="16"/>
        <end position="180"/>
    </location>
</feature>
<dbReference type="Pfam" id="PF13439">
    <property type="entry name" value="Glyco_transf_4"/>
    <property type="match status" value="1"/>
</dbReference>
<evidence type="ECO:0000313" key="5">
    <source>
        <dbReference type="Proteomes" id="UP001528040"/>
    </source>
</evidence>
<evidence type="ECO:0000259" key="2">
    <source>
        <dbReference type="Pfam" id="PF00534"/>
    </source>
</evidence>
<dbReference type="Pfam" id="PF00534">
    <property type="entry name" value="Glycos_transf_1"/>
    <property type="match status" value="1"/>
</dbReference>
<dbReference type="SUPFAM" id="SSF53756">
    <property type="entry name" value="UDP-Glycosyltransferase/glycogen phosphorylase"/>
    <property type="match status" value="1"/>
</dbReference>
<dbReference type="InterPro" id="IPR001296">
    <property type="entry name" value="Glyco_trans_1"/>
</dbReference>
<name>A0ABT4VXU4_9RHOB</name>
<dbReference type="PANTHER" id="PTHR46401">
    <property type="entry name" value="GLYCOSYLTRANSFERASE WBBK-RELATED"/>
    <property type="match status" value="1"/>
</dbReference>
<keyword evidence="1" id="KW-0808">Transferase</keyword>
<evidence type="ECO:0000313" key="4">
    <source>
        <dbReference type="EMBL" id="MDA5093072.1"/>
    </source>
</evidence>
<protein>
    <submittedName>
        <fullName evidence="4">Glycosyltransferase family 1 protein</fullName>
    </submittedName>
</protein>
<proteinExistence type="predicted"/>
<organism evidence="4 5">
    <name type="scientific">Aliiroseovarius salicola</name>
    <dbReference type="NCBI Taxonomy" id="3009082"/>
    <lineage>
        <taxon>Bacteria</taxon>
        <taxon>Pseudomonadati</taxon>
        <taxon>Pseudomonadota</taxon>
        <taxon>Alphaproteobacteria</taxon>
        <taxon>Rhodobacterales</taxon>
        <taxon>Paracoccaceae</taxon>
        <taxon>Aliiroseovarius</taxon>
    </lineage>
</organism>
<gene>
    <name evidence="4" type="ORF">O2N63_03135</name>
</gene>
<dbReference type="InterPro" id="IPR028098">
    <property type="entry name" value="Glyco_trans_4-like_N"/>
</dbReference>
<dbReference type="EMBL" id="JAQIIO010000001">
    <property type="protein sequence ID" value="MDA5093072.1"/>
    <property type="molecule type" value="Genomic_DNA"/>
</dbReference>
<reference evidence="4 5" key="1">
    <citation type="submission" date="2023-01" db="EMBL/GenBank/DDBJ databases">
        <authorList>
            <person name="Yoon J.-W."/>
        </authorList>
    </citation>
    <scope>NUCLEOTIDE SEQUENCE [LARGE SCALE GENOMIC DNA]</scope>
    <source>
        <strain evidence="4 5">KMU-50</strain>
    </source>
</reference>
<dbReference type="Proteomes" id="UP001528040">
    <property type="component" value="Unassembled WGS sequence"/>
</dbReference>
<evidence type="ECO:0000256" key="1">
    <source>
        <dbReference type="ARBA" id="ARBA00022679"/>
    </source>
</evidence>
<evidence type="ECO:0000259" key="3">
    <source>
        <dbReference type="Pfam" id="PF13439"/>
    </source>
</evidence>
<sequence length="375" mass="42058">MTRVLLDCRPVRDPISGVARYCLGLSEALTRLARQEFDHFVQTQRGKNSFVSLLPTSDTQISSRIFAGDRRIQNALLEYLPRLQSLLIPGQHDILHETYFANLGTRHGKPKLATIHDIIPLDRPEFFSRRNVIYSKRNFHRQAREADHIIAVSEFTRQRILDFYPEAENRISVIGNGVDASILNRPVAQRLKPDDTLAQRPFVGFVGNVEPRKNLVTMARGFDQAFPKGSGWQMVIAGRMNFDADRILTEITSILGDRFTYLGPVDEARKWQVLAHAQAVVMASEYEGFGIPIYEGYAVDTPVMIANNSSMTELAVTPQQLFPTFSPDALAEGLRAIADGADWVEHARKSGANRVASQSWDEVAMATSAIYEKLA</sequence>
<keyword evidence="5" id="KW-1185">Reference proteome</keyword>
<dbReference type="RefSeq" id="WP_271052671.1">
    <property type="nucleotide sequence ID" value="NZ_JAQIIO010000001.1"/>
</dbReference>
<feature type="domain" description="Glycosyl transferase family 1" evidence="2">
    <location>
        <begin position="199"/>
        <end position="341"/>
    </location>
</feature>
<comment type="caution">
    <text evidence="4">The sequence shown here is derived from an EMBL/GenBank/DDBJ whole genome shotgun (WGS) entry which is preliminary data.</text>
</comment>
<dbReference type="Gene3D" id="3.40.50.2000">
    <property type="entry name" value="Glycogen Phosphorylase B"/>
    <property type="match status" value="2"/>
</dbReference>
<accession>A0ABT4VXU4</accession>